<feature type="compositionally biased region" description="Low complexity" evidence="1">
    <location>
        <begin position="53"/>
        <end position="62"/>
    </location>
</feature>
<dbReference type="AlphaFoldDB" id="A0A6G1GGM1"/>
<feature type="domain" description="ER-bound oxygenase mpaB/mpaB'/Rubber oxygenase catalytic" evidence="2">
    <location>
        <begin position="93"/>
        <end position="307"/>
    </location>
</feature>
<evidence type="ECO:0000259" key="2">
    <source>
        <dbReference type="Pfam" id="PF09995"/>
    </source>
</evidence>
<evidence type="ECO:0000313" key="3">
    <source>
        <dbReference type="EMBL" id="KAF1817010.1"/>
    </source>
</evidence>
<keyword evidence="4" id="KW-1185">Reference proteome</keyword>
<organism evidence="3">
    <name type="scientific">Eremomyces bilateralis CBS 781.70</name>
    <dbReference type="NCBI Taxonomy" id="1392243"/>
    <lineage>
        <taxon>Eukaryota</taxon>
        <taxon>Fungi</taxon>
        <taxon>Dikarya</taxon>
        <taxon>Ascomycota</taxon>
        <taxon>Pezizomycotina</taxon>
        <taxon>Dothideomycetes</taxon>
        <taxon>Dothideomycetes incertae sedis</taxon>
        <taxon>Eremomycetales</taxon>
        <taxon>Eremomycetaceae</taxon>
        <taxon>Eremomyces</taxon>
    </lineage>
</organism>
<reference evidence="3 5" key="1">
    <citation type="submission" date="2020-01" db="EMBL/GenBank/DDBJ databases">
        <authorList>
            <consortium name="DOE Joint Genome Institute"/>
            <person name="Haridas S."/>
            <person name="Albert R."/>
            <person name="Binder M."/>
            <person name="Bloem J."/>
            <person name="Labutti K."/>
            <person name="Salamov A."/>
            <person name="Andreopoulos B."/>
            <person name="Baker S.E."/>
            <person name="Barry K."/>
            <person name="Bills G."/>
            <person name="Bluhm B.H."/>
            <person name="Cannon C."/>
            <person name="Castanera R."/>
            <person name="Culley D.E."/>
            <person name="Daum C."/>
            <person name="Ezra D."/>
            <person name="Gonzalez J.B."/>
            <person name="Henrissat B."/>
            <person name="Kuo A."/>
            <person name="Liang C."/>
            <person name="Lipzen A."/>
            <person name="Lutzoni F."/>
            <person name="Magnuson J."/>
            <person name="Mondo S."/>
            <person name="Nolan M."/>
            <person name="Ohm R."/>
            <person name="Pangilinan J."/>
            <person name="Park H.-J."/>
            <person name="Ramirez L."/>
            <person name="Alfaro M."/>
            <person name="Sun H."/>
            <person name="Tritt A."/>
            <person name="Yoshinaga Y."/>
            <person name="Zwiers L.-H."/>
            <person name="Turgeon B.G."/>
            <person name="Goodwin S.B."/>
            <person name="Spatafora J.W."/>
            <person name="Crous P.W."/>
            <person name="Grigoriev I.V."/>
        </authorList>
    </citation>
    <scope>NUCLEOTIDE SEQUENCE</scope>
    <source>
        <strain evidence="3 5">CBS 781.70</strain>
    </source>
</reference>
<proteinExistence type="predicted"/>
<evidence type="ECO:0000313" key="5">
    <source>
        <dbReference type="RefSeq" id="XP_033538641.1"/>
    </source>
</evidence>
<name>A0A6G1GGM1_9PEZI</name>
<evidence type="ECO:0000313" key="4">
    <source>
        <dbReference type="Proteomes" id="UP000504638"/>
    </source>
</evidence>
<dbReference type="EMBL" id="ML975149">
    <property type="protein sequence ID" value="KAF1817010.1"/>
    <property type="molecule type" value="Genomic_DNA"/>
</dbReference>
<evidence type="ECO:0000256" key="1">
    <source>
        <dbReference type="SAM" id="MobiDB-lite"/>
    </source>
</evidence>
<dbReference type="GO" id="GO:0016491">
    <property type="term" value="F:oxidoreductase activity"/>
    <property type="evidence" value="ECO:0007669"/>
    <property type="project" value="InterPro"/>
</dbReference>
<reference evidence="5" key="3">
    <citation type="submission" date="2025-04" db="UniProtKB">
        <authorList>
            <consortium name="RefSeq"/>
        </authorList>
    </citation>
    <scope>IDENTIFICATION</scope>
    <source>
        <strain evidence="5">CBS 781.70</strain>
    </source>
</reference>
<dbReference type="RefSeq" id="XP_033538641.1">
    <property type="nucleotide sequence ID" value="XM_033678412.1"/>
</dbReference>
<feature type="compositionally biased region" description="Low complexity" evidence="1">
    <location>
        <begin position="37"/>
        <end position="46"/>
    </location>
</feature>
<dbReference type="OrthoDB" id="5131368at2759"/>
<dbReference type="PANTHER" id="PTHR36151">
    <property type="entry name" value="BLR2777 PROTEIN"/>
    <property type="match status" value="1"/>
</dbReference>
<reference evidence="5" key="2">
    <citation type="submission" date="2020-04" db="EMBL/GenBank/DDBJ databases">
        <authorList>
            <consortium name="NCBI Genome Project"/>
        </authorList>
    </citation>
    <scope>NUCLEOTIDE SEQUENCE</scope>
    <source>
        <strain evidence="5">CBS 781.70</strain>
    </source>
</reference>
<feature type="compositionally biased region" description="Low complexity" evidence="1">
    <location>
        <begin position="21"/>
        <end position="30"/>
    </location>
</feature>
<dbReference type="Pfam" id="PF09995">
    <property type="entry name" value="MPAB_Lcp_cat"/>
    <property type="match status" value="1"/>
</dbReference>
<dbReference type="PANTHER" id="PTHR36151:SF3">
    <property type="entry name" value="ER-BOUND OXYGENASE MPAB_MPAB'_RUBBER OXYGENASE CATALYTIC DOMAIN-CONTAINING PROTEIN"/>
    <property type="match status" value="1"/>
</dbReference>
<sequence length="349" mass="40120">MATETITTEKPVAVTTEKPETTTTEQTETTTAEKTETIPTEQTETTPTEKTESTPSEKPSTPGDSEKGYPGMQPIVLYDPVKEPHVLKEFVGEPCFFAGGQYAILLQFAHPGLARGSLEHSEFADRILNRLKTTTRFLTACVFGTPEERKAVFGIIHRAHSVVKGDGYYADDPELHKWTAATLFMSLLVVHEAVWGKDKIPQWKVEALFRETSVYATSLRMPTEMWPKTLDDFWVYWNHNIETLEVTHWAKTLMKALMWPKVPFPMSAASPLLRLWTTAFLPERMRNEYELPWTKKQQRLYKYSMGYFRITYRMIPPPIRGSVATFTQWEMRKAVKRIQKTGSWKKSAQ</sequence>
<protein>
    <recommendedName>
        <fullName evidence="2">ER-bound oxygenase mpaB/mpaB'/Rubber oxygenase catalytic domain-containing protein</fullName>
    </recommendedName>
</protein>
<feature type="region of interest" description="Disordered" evidence="1">
    <location>
        <begin position="1"/>
        <end position="72"/>
    </location>
</feature>
<dbReference type="Proteomes" id="UP000504638">
    <property type="component" value="Unplaced"/>
</dbReference>
<accession>A0A6G1GGM1</accession>
<dbReference type="InterPro" id="IPR018713">
    <property type="entry name" value="MPAB/Lcp_cat_dom"/>
</dbReference>
<gene>
    <name evidence="3 5" type="ORF">P152DRAFT_453623</name>
</gene>
<dbReference type="GeneID" id="54418982"/>